<dbReference type="AlphaFoldDB" id="A0A3S4WL18"/>
<feature type="region of interest" description="Disordered" evidence="1">
    <location>
        <begin position="399"/>
        <end position="421"/>
    </location>
</feature>
<dbReference type="OrthoDB" id="9757917at2"/>
<dbReference type="SUPFAM" id="SSF52980">
    <property type="entry name" value="Restriction endonuclease-like"/>
    <property type="match status" value="1"/>
</dbReference>
<dbReference type="InterPro" id="IPR045055">
    <property type="entry name" value="DNA2/NAM7-like"/>
</dbReference>
<sequence length="1242" mass="135543">MSPMNSPISSDKLSTPRAPKQVRDWQKNLLNLSASNPLINRASHHIVEPVELRVPPALIGQVEDLVNDRHLISLTSGRYRPANLAGDRLADEEARLAALLAEHTIETELTATERVQRLQALATSARTAVEETGANNLYLAIGTLHWESSGRRLRSPLILIPVNLERTGDDFGIGLDETGVSTPNYSFLDRFERDTGIDLAELRVPARDEHGIDLESILDGVRGRLGRAGWGDVVTPTVHLGLFRFSTYRMWRDLEDHWQSMTENPLVARLAGLRDDTGDINGGAVPAGGEVDIDREVENLPLAADSAQARVVADAVAGRSLVVEGPPGTGKSQTVSNLIFRALATGRTIMFVAEKKSALDVVARRLREETGIGDLLLNLHDNGMRPTAVREALRRALALQPGEGGDGASTDARTGDAADRPAPAALRAELAGIRAELDAYRRGLYEPGPKGPSYADAREKLAQLRDSGDPESPAAAQAQAALEERARATGLDTFDAAAHNRLIERYRSTQEELRRALSLELVDVVLTHRDRVLQNAGSRVDGLRHELNRRRSTMSVRELMSTYGDLITALTPCLLVSPDSVARFFPADRRYVDIVVFDEASQIRVADAVGAMGRGRSVVVVGDPKQMPPAPGAGETSGGQAPEADSILMRCLECGLLQRRLTWHYRSRDESLVAFSNRHYYGGALLTFPSPLTMSTGPDDAPGGHGISLRRVAGSYFRPEDRARRSKARPSTNPHEARRVVEEVLRHFEASPDRPPSLGVITFNDRQRELIEKRLREGASPRVIEALDVRDGLFVRNLENAQGEERDTILFSVTLAANARGEVPLSFGALNHAGGERRLNVAITRARRQIIVFTSFDPQDLHAERTSHRGVKDLRAYLHQAAQRRAPRALPASRSPLSWHRHEIAEALEAAGLTVRTGVGHSTFEIDLVLARVDQPALPTVAVMLDGPQWNQRESVVDRDLLPVDVLHTMGWQRVERVWMPEWLADPQAVVARLVEAAGGRWTPVTPSTAAPEPEAAGPIEAAGPQTDDDADDAETGDQVDASAGAGIDAGAGSPGTGPASGPRAPGSEYTAWSPAGVRPVEILDRAGTDAEARKVLVEVATAICRVEAPIARRRLYVKISRAFGLSRTVKSRQESIRAALGEAFAYFDEDGFVWASRDDALAAPSYRRNALDHVDSIQEIHPRELVGLMVQARAKNPEWVSREDLFTWALKRLSAKKRSLGARGVSEALTRALKEAEREQS</sequence>
<dbReference type="InterPro" id="IPR049468">
    <property type="entry name" value="Restrct_endonuc-II-like_dom"/>
</dbReference>
<keyword evidence="4" id="KW-0067">ATP-binding</keyword>
<proteinExistence type="predicted"/>
<keyword evidence="4" id="KW-0347">Helicase</keyword>
<dbReference type="Pfam" id="PF13087">
    <property type="entry name" value="AAA_12"/>
    <property type="match status" value="1"/>
</dbReference>
<dbReference type="Pfam" id="PF18741">
    <property type="entry name" value="MTES_1575"/>
    <property type="match status" value="1"/>
</dbReference>
<dbReference type="EMBL" id="LR134477">
    <property type="protein sequence ID" value="VEI17883.1"/>
    <property type="molecule type" value="Genomic_DNA"/>
</dbReference>
<gene>
    <name evidence="4" type="ORF">NCTC10951_02423</name>
</gene>
<evidence type="ECO:0000256" key="1">
    <source>
        <dbReference type="SAM" id="MobiDB-lite"/>
    </source>
</evidence>
<reference evidence="4 5" key="1">
    <citation type="submission" date="2018-12" db="EMBL/GenBank/DDBJ databases">
        <authorList>
            <consortium name="Pathogen Informatics"/>
        </authorList>
    </citation>
    <scope>NUCLEOTIDE SEQUENCE [LARGE SCALE GENOMIC DNA]</scope>
    <source>
        <strain evidence="4 5">NCTC10951</strain>
    </source>
</reference>
<feature type="domain" description="DNA2/NAM7 helicase-like C-terminal" evidence="2">
    <location>
        <begin position="646"/>
        <end position="854"/>
    </location>
</feature>
<dbReference type="SUPFAM" id="SSF52540">
    <property type="entry name" value="P-loop containing nucleoside triphosphate hydrolases"/>
    <property type="match status" value="1"/>
</dbReference>
<protein>
    <submittedName>
        <fullName evidence="4">Putative DNA helicase</fullName>
    </submittedName>
</protein>
<keyword evidence="4" id="KW-0378">Hydrolase</keyword>
<keyword evidence="4" id="KW-0547">Nucleotide-binding</keyword>
<organism evidence="4 5">
    <name type="scientific">Actinomyces viscosus</name>
    <dbReference type="NCBI Taxonomy" id="1656"/>
    <lineage>
        <taxon>Bacteria</taxon>
        <taxon>Bacillati</taxon>
        <taxon>Actinomycetota</taxon>
        <taxon>Actinomycetes</taxon>
        <taxon>Actinomycetales</taxon>
        <taxon>Actinomycetaceae</taxon>
        <taxon>Actinomyces</taxon>
    </lineage>
</organism>
<evidence type="ECO:0000259" key="2">
    <source>
        <dbReference type="Pfam" id="PF13087"/>
    </source>
</evidence>
<feature type="domain" description="Restriction endonuclease type II-like" evidence="3">
    <location>
        <begin position="902"/>
        <end position="997"/>
    </location>
</feature>
<dbReference type="Pfam" id="PF13195">
    <property type="entry name" value="DUF4011"/>
    <property type="match status" value="1"/>
</dbReference>
<feature type="compositionally biased region" description="Low complexity" evidence="1">
    <location>
        <begin position="1003"/>
        <end position="1026"/>
    </location>
</feature>
<evidence type="ECO:0000259" key="3">
    <source>
        <dbReference type="Pfam" id="PF18741"/>
    </source>
</evidence>
<evidence type="ECO:0000313" key="5">
    <source>
        <dbReference type="Proteomes" id="UP000268658"/>
    </source>
</evidence>
<feature type="compositionally biased region" description="Polar residues" evidence="1">
    <location>
        <begin position="1"/>
        <end position="13"/>
    </location>
</feature>
<dbReference type="InterPro" id="IPR011335">
    <property type="entry name" value="Restrct_endonuc-II-like"/>
</dbReference>
<dbReference type="PANTHER" id="PTHR10887">
    <property type="entry name" value="DNA2/NAM7 HELICASE FAMILY"/>
    <property type="match status" value="1"/>
</dbReference>
<dbReference type="InterPro" id="IPR041679">
    <property type="entry name" value="DNA2/NAM7-like_C"/>
</dbReference>
<dbReference type="Gene3D" id="3.40.50.300">
    <property type="entry name" value="P-loop containing nucleotide triphosphate hydrolases"/>
    <property type="match status" value="2"/>
</dbReference>
<dbReference type="InterPro" id="IPR047187">
    <property type="entry name" value="SF1_C_Upf1"/>
</dbReference>
<dbReference type="GO" id="GO:0004386">
    <property type="term" value="F:helicase activity"/>
    <property type="evidence" value="ECO:0007669"/>
    <property type="project" value="UniProtKB-KW"/>
</dbReference>
<feature type="region of interest" description="Disordered" evidence="1">
    <location>
        <begin position="1002"/>
        <end position="1073"/>
    </location>
</feature>
<accession>A0A3S4WL18</accession>
<dbReference type="Proteomes" id="UP000268658">
    <property type="component" value="Chromosome"/>
</dbReference>
<feature type="compositionally biased region" description="Low complexity" evidence="1">
    <location>
        <begin position="1057"/>
        <end position="1068"/>
    </location>
</feature>
<feature type="region of interest" description="Disordered" evidence="1">
    <location>
        <begin position="1"/>
        <end position="20"/>
    </location>
</feature>
<dbReference type="KEGG" id="avc:NCTC10951_02423"/>
<dbReference type="InterPro" id="IPR025103">
    <property type="entry name" value="DUF4011"/>
</dbReference>
<dbReference type="InterPro" id="IPR027417">
    <property type="entry name" value="P-loop_NTPase"/>
</dbReference>
<dbReference type="CDD" id="cd18808">
    <property type="entry name" value="SF1_C_Upf1"/>
    <property type="match status" value="1"/>
</dbReference>
<evidence type="ECO:0000313" key="4">
    <source>
        <dbReference type="EMBL" id="VEI17883.1"/>
    </source>
</evidence>
<feature type="compositionally biased region" description="Acidic residues" evidence="1">
    <location>
        <begin position="1027"/>
        <end position="1038"/>
    </location>
</feature>
<name>A0A3S4WL18_ACTVI</name>
<dbReference type="PANTHER" id="PTHR10887:SF495">
    <property type="entry name" value="HELICASE SENATAXIN ISOFORM X1-RELATED"/>
    <property type="match status" value="1"/>
</dbReference>